<organism evidence="2 3">
    <name type="scientific">Amnibacterium soli</name>
    <dbReference type="NCBI Taxonomy" id="1282736"/>
    <lineage>
        <taxon>Bacteria</taxon>
        <taxon>Bacillati</taxon>
        <taxon>Actinomycetota</taxon>
        <taxon>Actinomycetes</taxon>
        <taxon>Micrococcales</taxon>
        <taxon>Microbacteriaceae</taxon>
        <taxon>Amnibacterium</taxon>
    </lineage>
</organism>
<keyword evidence="1" id="KW-0472">Membrane</keyword>
<evidence type="ECO:0008006" key="4">
    <source>
        <dbReference type="Google" id="ProtNLM"/>
    </source>
</evidence>
<protein>
    <recommendedName>
        <fullName evidence="4">Hydrophobic protein</fullName>
    </recommendedName>
</protein>
<gene>
    <name evidence="2" type="ORF">GCM10025783_05260</name>
</gene>
<keyword evidence="1" id="KW-0812">Transmembrane</keyword>
<comment type="caution">
    <text evidence="2">The sequence shown here is derived from an EMBL/GenBank/DDBJ whole genome shotgun (WGS) entry which is preliminary data.</text>
</comment>
<dbReference type="EMBL" id="BAABLP010000001">
    <property type="protein sequence ID" value="GAA4737737.1"/>
    <property type="molecule type" value="Genomic_DNA"/>
</dbReference>
<reference evidence="3" key="1">
    <citation type="journal article" date="2019" name="Int. J. Syst. Evol. Microbiol.">
        <title>The Global Catalogue of Microorganisms (GCM) 10K type strain sequencing project: providing services to taxonomists for standard genome sequencing and annotation.</title>
        <authorList>
            <consortium name="The Broad Institute Genomics Platform"/>
            <consortium name="The Broad Institute Genome Sequencing Center for Infectious Disease"/>
            <person name="Wu L."/>
            <person name="Ma J."/>
        </authorList>
    </citation>
    <scope>NUCLEOTIDE SEQUENCE [LARGE SCALE GENOMIC DNA]</scope>
    <source>
        <strain evidence="3">JCM 19015</strain>
    </source>
</reference>
<feature type="transmembrane region" description="Helical" evidence="1">
    <location>
        <begin position="26"/>
        <end position="46"/>
    </location>
</feature>
<proteinExistence type="predicted"/>
<keyword evidence="3" id="KW-1185">Reference proteome</keyword>
<dbReference type="Proteomes" id="UP001500121">
    <property type="component" value="Unassembled WGS sequence"/>
</dbReference>
<accession>A0ABP8YRI5</accession>
<evidence type="ECO:0000313" key="2">
    <source>
        <dbReference type="EMBL" id="GAA4737737.1"/>
    </source>
</evidence>
<name>A0ABP8YRI5_9MICO</name>
<keyword evidence="1" id="KW-1133">Transmembrane helix</keyword>
<dbReference type="RefSeq" id="WP_345479377.1">
    <property type="nucleotide sequence ID" value="NZ_BAABLP010000001.1"/>
</dbReference>
<sequence length="54" mass="5839">MLALVLALVLLWVVLAVVGLVIKGLFWLTLVAAVLFLATLVLGGAVSRRRRPTR</sequence>
<evidence type="ECO:0000313" key="3">
    <source>
        <dbReference type="Proteomes" id="UP001500121"/>
    </source>
</evidence>
<evidence type="ECO:0000256" key="1">
    <source>
        <dbReference type="SAM" id="Phobius"/>
    </source>
</evidence>